<sequence>MYWKLYVVLLALTLFRRYSVAHYFVSHFHAKCGDLEIPFPFHLNSINQASGNESNDQSWHFSEAFNLSCINSSSLFLRIGSENYHILEFLPDGILIDFPNTASVDCHHFNEFNFTGNEYFGISVDNVVALYDCEDSSFCKSGEEYCDKRTNVSKCDDDDGDEHDYGSGGEAATAAGSHQPSCYSLHNQSVWRVGDGFSTFRQFGCRGFSSWIVSSGGNESTKGVKLEWAYPNNSSEVSCAENAETVNSTSVRFGMRCKCKDGFVGDGFTTGVGCQKSCQKDGKEAYGQDCYMKSGSRRRVEVLAGLLTSAFTITSLVAMFCLMKKPMKSFESSENSQVRCQSTINSLRRSHLFTYQELEEATNGFDKELILSTGACKQCELYAGSLADGSNVAVHKVQMEEISNLF</sequence>
<keyword evidence="4" id="KW-0732">Signal</keyword>
<dbReference type="EMBL" id="BAABME010030465">
    <property type="protein sequence ID" value="GAA0141472.1"/>
    <property type="molecule type" value="Genomic_DNA"/>
</dbReference>
<dbReference type="AlphaFoldDB" id="A0AAV3NQ33"/>
<feature type="signal peptide" evidence="4">
    <location>
        <begin position="1"/>
        <end position="21"/>
    </location>
</feature>
<dbReference type="GO" id="GO:0005524">
    <property type="term" value="F:ATP binding"/>
    <property type="evidence" value="ECO:0007669"/>
    <property type="project" value="UniProtKB-KW"/>
</dbReference>
<evidence type="ECO:0000256" key="3">
    <source>
        <dbReference type="SAM" id="Phobius"/>
    </source>
</evidence>
<protein>
    <submittedName>
        <fullName evidence="5">Transmembrane signal receptor</fullName>
    </submittedName>
</protein>
<proteinExistence type="predicted"/>
<keyword evidence="3" id="KW-1133">Transmembrane helix</keyword>
<feature type="transmembrane region" description="Helical" evidence="3">
    <location>
        <begin position="302"/>
        <end position="323"/>
    </location>
</feature>
<gene>
    <name evidence="5" type="ORF">LIER_42662</name>
</gene>
<dbReference type="Proteomes" id="UP001454036">
    <property type="component" value="Unassembled WGS sequence"/>
</dbReference>
<dbReference type="PANTHER" id="PTHR46008">
    <property type="entry name" value="LEAF RUST 10 DISEASE-RESISTANCE LOCUS RECEPTOR-LIKE PROTEIN KINASE-LIKE 1.4"/>
    <property type="match status" value="1"/>
</dbReference>
<keyword evidence="1" id="KW-0547">Nucleotide-binding</keyword>
<name>A0AAV3NQ33_LITER</name>
<keyword evidence="6" id="KW-1185">Reference proteome</keyword>
<evidence type="ECO:0000256" key="1">
    <source>
        <dbReference type="ARBA" id="ARBA00022741"/>
    </source>
</evidence>
<keyword evidence="2" id="KW-0067">ATP-binding</keyword>
<dbReference type="Gene3D" id="3.30.200.20">
    <property type="entry name" value="Phosphorylase Kinase, domain 1"/>
    <property type="match status" value="1"/>
</dbReference>
<reference evidence="5 6" key="1">
    <citation type="submission" date="2024-01" db="EMBL/GenBank/DDBJ databases">
        <title>The complete chloroplast genome sequence of Lithospermum erythrorhizon: insights into the phylogenetic relationship among Boraginaceae species and the maternal lineages of purple gromwells.</title>
        <authorList>
            <person name="Okada T."/>
            <person name="Watanabe K."/>
        </authorList>
    </citation>
    <scope>NUCLEOTIDE SEQUENCE [LARGE SCALE GENOMIC DNA]</scope>
</reference>
<evidence type="ECO:0000313" key="6">
    <source>
        <dbReference type="Proteomes" id="UP001454036"/>
    </source>
</evidence>
<feature type="chain" id="PRO_5043932275" evidence="4">
    <location>
        <begin position="22"/>
        <end position="406"/>
    </location>
</feature>
<organism evidence="5 6">
    <name type="scientific">Lithospermum erythrorhizon</name>
    <name type="common">Purple gromwell</name>
    <name type="synonym">Lithospermum officinale var. erythrorhizon</name>
    <dbReference type="NCBI Taxonomy" id="34254"/>
    <lineage>
        <taxon>Eukaryota</taxon>
        <taxon>Viridiplantae</taxon>
        <taxon>Streptophyta</taxon>
        <taxon>Embryophyta</taxon>
        <taxon>Tracheophyta</taxon>
        <taxon>Spermatophyta</taxon>
        <taxon>Magnoliopsida</taxon>
        <taxon>eudicotyledons</taxon>
        <taxon>Gunneridae</taxon>
        <taxon>Pentapetalae</taxon>
        <taxon>asterids</taxon>
        <taxon>lamiids</taxon>
        <taxon>Boraginales</taxon>
        <taxon>Boraginaceae</taxon>
        <taxon>Boraginoideae</taxon>
        <taxon>Lithospermeae</taxon>
        <taxon>Lithospermum</taxon>
    </lineage>
</organism>
<keyword evidence="3" id="KW-0472">Membrane</keyword>
<keyword evidence="5" id="KW-0675">Receptor</keyword>
<dbReference type="Gene3D" id="2.10.25.10">
    <property type="entry name" value="Laminin"/>
    <property type="match status" value="1"/>
</dbReference>
<evidence type="ECO:0000313" key="5">
    <source>
        <dbReference type="EMBL" id="GAA0141472.1"/>
    </source>
</evidence>
<comment type="caution">
    <text evidence="5">The sequence shown here is derived from an EMBL/GenBank/DDBJ whole genome shotgun (WGS) entry which is preliminary data.</text>
</comment>
<evidence type="ECO:0000256" key="2">
    <source>
        <dbReference type="ARBA" id="ARBA00022840"/>
    </source>
</evidence>
<accession>A0AAV3NQ33</accession>
<evidence type="ECO:0000256" key="4">
    <source>
        <dbReference type="SAM" id="SignalP"/>
    </source>
</evidence>
<keyword evidence="3 5" id="KW-0812">Transmembrane</keyword>